<gene>
    <name evidence="2" type="ORF">SAMN05216212_2883</name>
</gene>
<proteinExistence type="predicted"/>
<evidence type="ECO:0000259" key="1">
    <source>
        <dbReference type="Pfam" id="PF12697"/>
    </source>
</evidence>
<name>A0A1G9DNI1_9GAMM</name>
<reference evidence="3" key="1">
    <citation type="submission" date="2016-10" db="EMBL/GenBank/DDBJ databases">
        <authorList>
            <person name="Varghese N."/>
            <person name="Submissions S."/>
        </authorList>
    </citation>
    <scope>NUCLEOTIDE SEQUENCE [LARGE SCALE GENOMIC DNA]</scope>
    <source>
        <strain evidence="3">CGMCC 1.10658</strain>
    </source>
</reference>
<dbReference type="EMBL" id="FNFH01000006">
    <property type="protein sequence ID" value="SDK65345.1"/>
    <property type="molecule type" value="Genomic_DNA"/>
</dbReference>
<dbReference type="InterPro" id="IPR029058">
    <property type="entry name" value="AB_hydrolase_fold"/>
</dbReference>
<dbReference type="PANTHER" id="PTHR43798">
    <property type="entry name" value="MONOACYLGLYCEROL LIPASE"/>
    <property type="match status" value="1"/>
</dbReference>
<dbReference type="OrthoDB" id="334507at2"/>
<evidence type="ECO:0000313" key="2">
    <source>
        <dbReference type="EMBL" id="SDK65345.1"/>
    </source>
</evidence>
<sequence length="309" mass="34631">MMSLQEWRNGASIFAHGDFPVFTRVGGNPAGPALLLLHGFPTSSWDWNRVWDALAANFSLYTLDMLGFGDSPKPRNFPYRIEDQATLVESWLLHLGVGEFHILAHDYGDTVAQELLARYRQRQDASGDKGVGLRVASVCLLNGGLFPEAHRPALIQRLLSSPVGPLVGRIGNRKRLAANMARIFGPQTQPCEEEIDNFWKLLCNRDGRRILHRLVRYMSERRRHRKRWVGALCETEVPLKLIVGLFDPVSGRHMAARYRELVPQADITGLEGIGHYPQLEAPQAVLDALRGFMLRHGLAKYPAQVLAGA</sequence>
<dbReference type="PRINTS" id="PR00412">
    <property type="entry name" value="EPOXHYDRLASE"/>
</dbReference>
<evidence type="ECO:0000313" key="3">
    <source>
        <dbReference type="Proteomes" id="UP000199305"/>
    </source>
</evidence>
<feature type="domain" description="AB hydrolase-1" evidence="1">
    <location>
        <begin position="34"/>
        <end position="288"/>
    </location>
</feature>
<dbReference type="Gene3D" id="3.40.50.1820">
    <property type="entry name" value="alpha/beta hydrolase"/>
    <property type="match status" value="1"/>
</dbReference>
<dbReference type="AlphaFoldDB" id="A0A1G9DNI1"/>
<keyword evidence="3" id="KW-1185">Reference proteome</keyword>
<dbReference type="GO" id="GO:0046464">
    <property type="term" value="P:acylglycerol catabolic process"/>
    <property type="evidence" value="ECO:0007669"/>
    <property type="project" value="TreeGrafter"/>
</dbReference>
<accession>A0A1G9DNI1</accession>
<protein>
    <submittedName>
        <fullName evidence="2">Pimeloyl-ACP methyl ester carboxylesterase</fullName>
    </submittedName>
</protein>
<dbReference type="PANTHER" id="PTHR43798:SF33">
    <property type="entry name" value="HYDROLASE, PUTATIVE (AFU_ORTHOLOGUE AFUA_2G14860)-RELATED"/>
    <property type="match status" value="1"/>
</dbReference>
<dbReference type="RefSeq" id="WP_091515789.1">
    <property type="nucleotide sequence ID" value="NZ_FNFH01000006.1"/>
</dbReference>
<dbReference type="STRING" id="658219.SAMN05216212_2883"/>
<dbReference type="GO" id="GO:0016020">
    <property type="term" value="C:membrane"/>
    <property type="evidence" value="ECO:0007669"/>
    <property type="project" value="TreeGrafter"/>
</dbReference>
<dbReference type="InterPro" id="IPR000073">
    <property type="entry name" value="AB_hydrolase_1"/>
</dbReference>
<organism evidence="2 3">
    <name type="scientific">Microbulbifer yueqingensis</name>
    <dbReference type="NCBI Taxonomy" id="658219"/>
    <lineage>
        <taxon>Bacteria</taxon>
        <taxon>Pseudomonadati</taxon>
        <taxon>Pseudomonadota</taxon>
        <taxon>Gammaproteobacteria</taxon>
        <taxon>Cellvibrionales</taxon>
        <taxon>Microbulbiferaceae</taxon>
        <taxon>Microbulbifer</taxon>
    </lineage>
</organism>
<dbReference type="GO" id="GO:0047372">
    <property type="term" value="F:monoacylglycerol lipase activity"/>
    <property type="evidence" value="ECO:0007669"/>
    <property type="project" value="TreeGrafter"/>
</dbReference>
<dbReference type="Pfam" id="PF12697">
    <property type="entry name" value="Abhydrolase_6"/>
    <property type="match status" value="1"/>
</dbReference>
<dbReference type="Proteomes" id="UP000199305">
    <property type="component" value="Unassembled WGS sequence"/>
</dbReference>
<dbReference type="InterPro" id="IPR000639">
    <property type="entry name" value="Epox_hydrolase-like"/>
</dbReference>
<dbReference type="SUPFAM" id="SSF53474">
    <property type="entry name" value="alpha/beta-Hydrolases"/>
    <property type="match status" value="1"/>
</dbReference>
<dbReference type="InterPro" id="IPR050266">
    <property type="entry name" value="AB_hydrolase_sf"/>
</dbReference>